<dbReference type="PROSITE" id="PS50110">
    <property type="entry name" value="RESPONSE_REGULATORY"/>
    <property type="match status" value="1"/>
</dbReference>
<dbReference type="GO" id="GO:0000160">
    <property type="term" value="P:phosphorelay signal transduction system"/>
    <property type="evidence" value="ECO:0007669"/>
    <property type="project" value="InterPro"/>
</dbReference>
<evidence type="ECO:0000313" key="7">
    <source>
        <dbReference type="Proteomes" id="UP000199287"/>
    </source>
</evidence>
<dbReference type="SMART" id="SM00448">
    <property type="entry name" value="REC"/>
    <property type="match status" value="1"/>
</dbReference>
<organism evidence="6 7">
    <name type="scientific">Tindallia magadiensis</name>
    <dbReference type="NCBI Taxonomy" id="69895"/>
    <lineage>
        <taxon>Bacteria</taxon>
        <taxon>Bacillati</taxon>
        <taxon>Bacillota</taxon>
        <taxon>Clostridia</taxon>
        <taxon>Peptostreptococcales</taxon>
        <taxon>Tindalliaceae</taxon>
        <taxon>Tindallia</taxon>
    </lineage>
</organism>
<evidence type="ECO:0000256" key="1">
    <source>
        <dbReference type="ARBA" id="ARBA00018672"/>
    </source>
</evidence>
<dbReference type="STRING" id="69895.SAMN05192551_106170"/>
<dbReference type="PANTHER" id="PTHR44591:SF3">
    <property type="entry name" value="RESPONSE REGULATORY DOMAIN-CONTAINING PROTEIN"/>
    <property type="match status" value="1"/>
</dbReference>
<accession>A0A1I3FHT0</accession>
<evidence type="ECO:0000313" key="6">
    <source>
        <dbReference type="EMBL" id="SFI10672.1"/>
    </source>
</evidence>
<keyword evidence="2 4" id="KW-0597">Phosphoprotein</keyword>
<proteinExistence type="predicted"/>
<evidence type="ECO:0000256" key="2">
    <source>
        <dbReference type="ARBA" id="ARBA00022553"/>
    </source>
</evidence>
<sequence length="121" mass="14061">MVKKILICDDSLLIRRQLKQFFHYNWKEFEIIEAINGKEAVELYQLEKPFLVFMDIVMPEMDGVSSLKEICQIDSEAKIIVLSSVGNRETLREAIDAGAIDFIQKPWTDEVMNKIIKTYCS</sequence>
<dbReference type="InterPro" id="IPR011006">
    <property type="entry name" value="CheY-like_superfamily"/>
</dbReference>
<evidence type="ECO:0000259" key="5">
    <source>
        <dbReference type="PROSITE" id="PS50110"/>
    </source>
</evidence>
<dbReference type="PANTHER" id="PTHR44591">
    <property type="entry name" value="STRESS RESPONSE REGULATOR PROTEIN 1"/>
    <property type="match status" value="1"/>
</dbReference>
<dbReference type="AlphaFoldDB" id="A0A1I3FHT0"/>
<name>A0A1I3FHT0_9FIRM</name>
<comment type="function">
    <text evidence="3">May play the central regulatory role in sporulation. It may be an element of the effector pathway responsible for the activation of sporulation genes in response to nutritional stress. Spo0A may act in concert with spo0H (a sigma factor) to control the expression of some genes that are critical to the sporulation process.</text>
</comment>
<dbReference type="Proteomes" id="UP000199287">
    <property type="component" value="Unassembled WGS sequence"/>
</dbReference>
<dbReference type="OrthoDB" id="9790669at2"/>
<reference evidence="7" key="1">
    <citation type="submission" date="2016-10" db="EMBL/GenBank/DDBJ databases">
        <authorList>
            <person name="Varghese N."/>
            <person name="Submissions S."/>
        </authorList>
    </citation>
    <scope>NUCLEOTIDE SEQUENCE [LARGE SCALE GENOMIC DNA]</scope>
    <source>
        <strain evidence="7">Z-7934</strain>
    </source>
</reference>
<feature type="modified residue" description="4-aspartylphosphate" evidence="4">
    <location>
        <position position="55"/>
    </location>
</feature>
<dbReference type="SUPFAM" id="SSF52172">
    <property type="entry name" value="CheY-like"/>
    <property type="match status" value="1"/>
</dbReference>
<dbReference type="Gene3D" id="3.40.50.2300">
    <property type="match status" value="1"/>
</dbReference>
<evidence type="ECO:0000256" key="4">
    <source>
        <dbReference type="PROSITE-ProRule" id="PRU00169"/>
    </source>
</evidence>
<gene>
    <name evidence="6" type="ORF">SAMN05192551_106170</name>
</gene>
<evidence type="ECO:0000256" key="3">
    <source>
        <dbReference type="ARBA" id="ARBA00024867"/>
    </source>
</evidence>
<dbReference type="InterPro" id="IPR001789">
    <property type="entry name" value="Sig_transdc_resp-reg_receiver"/>
</dbReference>
<dbReference type="InterPro" id="IPR050595">
    <property type="entry name" value="Bact_response_regulator"/>
</dbReference>
<dbReference type="Pfam" id="PF00072">
    <property type="entry name" value="Response_reg"/>
    <property type="match status" value="1"/>
</dbReference>
<keyword evidence="7" id="KW-1185">Reference proteome</keyword>
<protein>
    <recommendedName>
        <fullName evidence="1">Stage 0 sporulation protein A homolog</fullName>
    </recommendedName>
</protein>
<feature type="domain" description="Response regulatory" evidence="5">
    <location>
        <begin position="4"/>
        <end position="120"/>
    </location>
</feature>
<dbReference type="EMBL" id="FOQA01000006">
    <property type="protein sequence ID" value="SFI10672.1"/>
    <property type="molecule type" value="Genomic_DNA"/>
</dbReference>